<dbReference type="EMBL" id="JBHUMM010000042">
    <property type="protein sequence ID" value="MFD2672582.1"/>
    <property type="molecule type" value="Genomic_DNA"/>
</dbReference>
<evidence type="ECO:0000256" key="5">
    <source>
        <dbReference type="ARBA" id="ARBA00049117"/>
    </source>
</evidence>
<dbReference type="PANTHER" id="PTHR13748:SF62">
    <property type="entry name" value="COBW DOMAIN-CONTAINING PROTEIN"/>
    <property type="match status" value="1"/>
</dbReference>
<evidence type="ECO:0000256" key="4">
    <source>
        <dbReference type="ARBA" id="ARBA00034320"/>
    </source>
</evidence>
<dbReference type="PANTHER" id="PTHR13748">
    <property type="entry name" value="COBW-RELATED"/>
    <property type="match status" value="1"/>
</dbReference>
<evidence type="ECO:0000259" key="7">
    <source>
        <dbReference type="SMART" id="SM00833"/>
    </source>
</evidence>
<dbReference type="Pfam" id="PF02492">
    <property type="entry name" value="cobW"/>
    <property type="match status" value="1"/>
</dbReference>
<evidence type="ECO:0000256" key="1">
    <source>
        <dbReference type="ARBA" id="ARBA00022741"/>
    </source>
</evidence>
<dbReference type="CDD" id="cd03112">
    <property type="entry name" value="CobW-like"/>
    <property type="match status" value="1"/>
</dbReference>
<feature type="region of interest" description="Disordered" evidence="6">
    <location>
        <begin position="1"/>
        <end position="35"/>
    </location>
</feature>
<gene>
    <name evidence="8" type="ORF">ACFSUC_13520</name>
</gene>
<dbReference type="Gene3D" id="3.30.1220.10">
    <property type="entry name" value="CobW-like, C-terminal domain"/>
    <property type="match status" value="1"/>
</dbReference>
<dbReference type="InterPro" id="IPR036627">
    <property type="entry name" value="CobW-likC_sf"/>
</dbReference>
<dbReference type="Proteomes" id="UP001597497">
    <property type="component" value="Unassembled WGS sequence"/>
</dbReference>
<dbReference type="SUPFAM" id="SSF52540">
    <property type="entry name" value="P-loop containing nucleoside triphosphate hydrolases"/>
    <property type="match status" value="1"/>
</dbReference>
<dbReference type="InterPro" id="IPR051316">
    <property type="entry name" value="Zinc-reg_GTPase_activator"/>
</dbReference>
<evidence type="ECO:0000256" key="6">
    <source>
        <dbReference type="SAM" id="MobiDB-lite"/>
    </source>
</evidence>
<dbReference type="InterPro" id="IPR011629">
    <property type="entry name" value="CobW-like_C"/>
</dbReference>
<dbReference type="SMART" id="SM00833">
    <property type="entry name" value="CobW_C"/>
    <property type="match status" value="1"/>
</dbReference>
<feature type="domain" description="CobW C-terminal" evidence="7">
    <location>
        <begin position="279"/>
        <end position="366"/>
    </location>
</feature>
<dbReference type="InterPro" id="IPR027417">
    <property type="entry name" value="P-loop_NTPase"/>
</dbReference>
<dbReference type="InterPro" id="IPR003495">
    <property type="entry name" value="CobW/HypB/UreG_nucleotide-bd"/>
</dbReference>
<organism evidence="8 9">
    <name type="scientific">Marinicrinis sediminis</name>
    <dbReference type="NCBI Taxonomy" id="1652465"/>
    <lineage>
        <taxon>Bacteria</taxon>
        <taxon>Bacillati</taxon>
        <taxon>Bacillota</taxon>
        <taxon>Bacilli</taxon>
        <taxon>Bacillales</taxon>
        <taxon>Paenibacillaceae</taxon>
    </lineage>
</organism>
<accession>A0ABW5REW9</accession>
<evidence type="ECO:0000313" key="8">
    <source>
        <dbReference type="EMBL" id="MFD2672582.1"/>
    </source>
</evidence>
<keyword evidence="2" id="KW-0378">Hydrolase</keyword>
<proteinExistence type="inferred from homology"/>
<keyword evidence="9" id="KW-1185">Reference proteome</keyword>
<dbReference type="RefSeq" id="WP_379930146.1">
    <property type="nucleotide sequence ID" value="NZ_JBHUMM010000042.1"/>
</dbReference>
<evidence type="ECO:0000256" key="2">
    <source>
        <dbReference type="ARBA" id="ARBA00022801"/>
    </source>
</evidence>
<dbReference type="SUPFAM" id="SSF90002">
    <property type="entry name" value="Hypothetical protein YjiA, C-terminal domain"/>
    <property type="match status" value="1"/>
</dbReference>
<name>A0ABW5REW9_9BACL</name>
<evidence type="ECO:0000313" key="9">
    <source>
        <dbReference type="Proteomes" id="UP001597497"/>
    </source>
</evidence>
<dbReference type="Gene3D" id="3.40.50.300">
    <property type="entry name" value="P-loop containing nucleotide triphosphate hydrolases"/>
    <property type="match status" value="1"/>
</dbReference>
<protein>
    <submittedName>
        <fullName evidence="8">CobW family GTP-binding protein</fullName>
    </submittedName>
</protein>
<feature type="compositionally biased region" description="Basic and acidic residues" evidence="6">
    <location>
        <begin position="10"/>
        <end position="24"/>
    </location>
</feature>
<dbReference type="Pfam" id="PF07683">
    <property type="entry name" value="CobW_C"/>
    <property type="match status" value="1"/>
</dbReference>
<keyword evidence="1" id="KW-0547">Nucleotide-binding</keyword>
<comment type="similarity">
    <text evidence="4">Belongs to the SIMIBI class G3E GTPase family. ZNG1 subfamily.</text>
</comment>
<reference evidence="9" key="1">
    <citation type="journal article" date="2019" name="Int. J. Syst. Evol. Microbiol.">
        <title>The Global Catalogue of Microorganisms (GCM) 10K type strain sequencing project: providing services to taxonomists for standard genome sequencing and annotation.</title>
        <authorList>
            <consortium name="The Broad Institute Genomics Platform"/>
            <consortium name="The Broad Institute Genome Sequencing Center for Infectious Disease"/>
            <person name="Wu L."/>
            <person name="Ma J."/>
        </authorList>
    </citation>
    <scope>NUCLEOTIDE SEQUENCE [LARGE SCALE GENOMIC DNA]</scope>
    <source>
        <strain evidence="9">KCTC 33676</strain>
    </source>
</reference>
<sequence>MTLKNQPVHGADHCSDHGTDHETDPGTDYGTDLGTDHGMHTPIPVVVLSGFLGSGKTTWLAKAIQAIQQQGMKPAVIMNELGEVNFDGVILGEGFPMEELLAGCICCSIRGDLGLALKQLVEAESPDFILIEATGAANPAELIDGITEASLYVPITLCEILTLVDSPQLFRQIEKGKGAAFRLMKEQIRFSSRLLLNKMDLVSNLQHEQVREWISEVSHAPVLETTYSEMNMTEWLAQMNDVQAADSINSVNSVNRPTDDNAHQAASEKLIPHAHMMVVTYYVKQPLNSTKFERFLGALPEQVYRGKGLVRFSDTSGELYAFQLAYRQTDFMKIDPQAAGTLSEVVVLIGENLNSSELIAGIEACQEDLDES</sequence>
<keyword evidence="3" id="KW-0143">Chaperone</keyword>
<comment type="caution">
    <text evidence="8">The sequence shown here is derived from an EMBL/GenBank/DDBJ whole genome shotgun (WGS) entry which is preliminary data.</text>
</comment>
<comment type="catalytic activity">
    <reaction evidence="5">
        <text>GTP + H2O = GDP + phosphate + H(+)</text>
        <dbReference type="Rhea" id="RHEA:19669"/>
        <dbReference type="ChEBI" id="CHEBI:15377"/>
        <dbReference type="ChEBI" id="CHEBI:15378"/>
        <dbReference type="ChEBI" id="CHEBI:37565"/>
        <dbReference type="ChEBI" id="CHEBI:43474"/>
        <dbReference type="ChEBI" id="CHEBI:58189"/>
    </reaction>
    <physiologicalReaction direction="left-to-right" evidence="5">
        <dbReference type="Rhea" id="RHEA:19670"/>
    </physiologicalReaction>
</comment>
<evidence type="ECO:0000256" key="3">
    <source>
        <dbReference type="ARBA" id="ARBA00023186"/>
    </source>
</evidence>